<feature type="compositionally biased region" description="Polar residues" evidence="1">
    <location>
        <begin position="17"/>
        <end position="31"/>
    </location>
</feature>
<feature type="region of interest" description="Disordered" evidence="1">
    <location>
        <begin position="47"/>
        <end position="122"/>
    </location>
</feature>
<dbReference type="Proteomes" id="UP001058974">
    <property type="component" value="Chromosome 3"/>
</dbReference>
<protein>
    <submittedName>
        <fullName evidence="2">Uncharacterized protein</fullName>
    </submittedName>
</protein>
<reference evidence="2 3" key="1">
    <citation type="journal article" date="2022" name="Nat. Genet.">
        <title>Improved pea reference genome and pan-genome highlight genomic features and evolutionary characteristics.</title>
        <authorList>
            <person name="Yang T."/>
            <person name="Liu R."/>
            <person name="Luo Y."/>
            <person name="Hu S."/>
            <person name="Wang D."/>
            <person name="Wang C."/>
            <person name="Pandey M.K."/>
            <person name="Ge S."/>
            <person name="Xu Q."/>
            <person name="Li N."/>
            <person name="Li G."/>
            <person name="Huang Y."/>
            <person name="Saxena R.K."/>
            <person name="Ji Y."/>
            <person name="Li M."/>
            <person name="Yan X."/>
            <person name="He Y."/>
            <person name="Liu Y."/>
            <person name="Wang X."/>
            <person name="Xiang C."/>
            <person name="Varshney R.K."/>
            <person name="Ding H."/>
            <person name="Gao S."/>
            <person name="Zong X."/>
        </authorList>
    </citation>
    <scope>NUCLEOTIDE SEQUENCE [LARGE SCALE GENOMIC DNA]</scope>
    <source>
        <strain evidence="2 3">cv. Zhongwan 6</strain>
    </source>
</reference>
<dbReference type="InterPro" id="IPR039300">
    <property type="entry name" value="JASON"/>
</dbReference>
<dbReference type="Gramene" id="Psat03G0028900-T1">
    <property type="protein sequence ID" value="KAI5424010.1"/>
    <property type="gene ID" value="KIW84_030289"/>
</dbReference>
<evidence type="ECO:0000313" key="3">
    <source>
        <dbReference type="Proteomes" id="UP001058974"/>
    </source>
</evidence>
<accession>A0A9D5AZ39</accession>
<gene>
    <name evidence="2" type="ORF">KIW84_030289</name>
</gene>
<proteinExistence type="predicted"/>
<sequence>MRFCFLPCFSPSKRQNHFSSSEPLNNANDTIHPNPVLEESIHWISSESKEKVTPTKQNHEQDECSDSLFSVSIGRGKPVSAQENAAETEVTSTPMKLHPSVPEPKQKSTEGKGEKEEDRKVNQSLLEYRYRECYDNDGNDDINLDDDDDGDDDFLNEKTENGSSESSLFSLSTDFSDRKKVSFSSTENVDNEVSSKMVALQEDDDEVLSVLNPIENVSCQGKVKALNPIKKDKENNYRIEEETSLKVSSSSKRKMKEEIGVDTSLSDWLVESENKENIGKRGDVEDRPILRTLRVEEIRKCSSVSKTCSKSDKCVKDGKQDWSSATIKTRQEPAFEGSVEN</sequence>
<feature type="region of interest" description="Disordered" evidence="1">
    <location>
        <begin position="14"/>
        <end position="33"/>
    </location>
</feature>
<comment type="caution">
    <text evidence="2">The sequence shown here is derived from an EMBL/GenBank/DDBJ whole genome shotgun (WGS) entry which is preliminary data.</text>
</comment>
<evidence type="ECO:0000313" key="2">
    <source>
        <dbReference type="EMBL" id="KAI5424010.1"/>
    </source>
</evidence>
<dbReference type="Gramene" id="Psat3g006880.2">
    <property type="protein sequence ID" value="Psat3g006880.2.cds"/>
    <property type="gene ID" value="Psat3g006880"/>
</dbReference>
<feature type="region of interest" description="Disordered" evidence="1">
    <location>
        <begin position="136"/>
        <end position="170"/>
    </location>
</feature>
<dbReference type="PANTHER" id="PTHR33318">
    <property type="entry name" value="ASPARTYL/GLUTAMYL-TRNA(ASN/GLN) AMIDOTRANSFERASE SUBUNIT"/>
    <property type="match status" value="1"/>
</dbReference>
<dbReference type="GO" id="GO:0007142">
    <property type="term" value="P:male meiosis II"/>
    <property type="evidence" value="ECO:0007669"/>
    <property type="project" value="InterPro"/>
</dbReference>
<feature type="compositionally biased region" description="Basic and acidic residues" evidence="1">
    <location>
        <begin position="47"/>
        <end position="62"/>
    </location>
</feature>
<feature type="region of interest" description="Disordered" evidence="1">
    <location>
        <begin position="318"/>
        <end position="341"/>
    </location>
</feature>
<evidence type="ECO:0000256" key="1">
    <source>
        <dbReference type="SAM" id="MobiDB-lite"/>
    </source>
</evidence>
<name>A0A9D5AZ39_PEA</name>
<dbReference type="EMBL" id="JAMSHJ010000003">
    <property type="protein sequence ID" value="KAI5424010.1"/>
    <property type="molecule type" value="Genomic_DNA"/>
</dbReference>
<feature type="compositionally biased region" description="Basic and acidic residues" evidence="1">
    <location>
        <begin position="104"/>
        <end position="121"/>
    </location>
</feature>
<dbReference type="OrthoDB" id="1925835at2759"/>
<organism evidence="2 3">
    <name type="scientific">Pisum sativum</name>
    <name type="common">Garden pea</name>
    <name type="synonym">Lathyrus oleraceus</name>
    <dbReference type="NCBI Taxonomy" id="3888"/>
    <lineage>
        <taxon>Eukaryota</taxon>
        <taxon>Viridiplantae</taxon>
        <taxon>Streptophyta</taxon>
        <taxon>Embryophyta</taxon>
        <taxon>Tracheophyta</taxon>
        <taxon>Spermatophyta</taxon>
        <taxon>Magnoliopsida</taxon>
        <taxon>eudicotyledons</taxon>
        <taxon>Gunneridae</taxon>
        <taxon>Pentapetalae</taxon>
        <taxon>rosids</taxon>
        <taxon>fabids</taxon>
        <taxon>Fabales</taxon>
        <taxon>Fabaceae</taxon>
        <taxon>Papilionoideae</taxon>
        <taxon>50 kb inversion clade</taxon>
        <taxon>NPAAA clade</taxon>
        <taxon>Hologalegina</taxon>
        <taxon>IRL clade</taxon>
        <taxon>Fabeae</taxon>
        <taxon>Lathyrus</taxon>
    </lineage>
</organism>
<dbReference type="PANTHER" id="PTHR33318:SF22">
    <property type="entry name" value="SUPPRESSOR PROTEIN SRP40-LIKE ISOFORM X1"/>
    <property type="match status" value="1"/>
</dbReference>
<feature type="compositionally biased region" description="Polar residues" evidence="1">
    <location>
        <begin position="81"/>
        <end position="94"/>
    </location>
</feature>
<dbReference type="AlphaFoldDB" id="A0A9D5AZ39"/>
<feature type="compositionally biased region" description="Acidic residues" evidence="1">
    <location>
        <begin position="136"/>
        <end position="154"/>
    </location>
</feature>
<keyword evidence="3" id="KW-1185">Reference proteome</keyword>